<dbReference type="InterPro" id="IPR016181">
    <property type="entry name" value="Acyl_CoA_acyltransferase"/>
</dbReference>
<gene>
    <name evidence="2" type="ORF">FEZ41_03150</name>
</gene>
<feature type="domain" description="N-acetyltransferase" evidence="1">
    <location>
        <begin position="5"/>
        <end position="160"/>
    </location>
</feature>
<protein>
    <submittedName>
        <fullName evidence="2">N-acetyltransferase</fullName>
    </submittedName>
</protein>
<evidence type="ECO:0000313" key="3">
    <source>
        <dbReference type="Proteomes" id="UP000305100"/>
    </source>
</evidence>
<dbReference type="SUPFAM" id="SSF55729">
    <property type="entry name" value="Acyl-CoA N-acyltransferases (Nat)"/>
    <property type="match status" value="1"/>
</dbReference>
<dbReference type="GO" id="GO:0016747">
    <property type="term" value="F:acyltransferase activity, transferring groups other than amino-acyl groups"/>
    <property type="evidence" value="ECO:0007669"/>
    <property type="project" value="InterPro"/>
</dbReference>
<reference evidence="2 3" key="1">
    <citation type="submission" date="2019-05" db="EMBL/GenBank/DDBJ databases">
        <title>The metagenome of a microbial culture collection derived from dairy environment covers the genomic content of the human microbiome.</title>
        <authorList>
            <person name="Roder T."/>
            <person name="Wuthrich D."/>
            <person name="Sattari Z."/>
            <person name="Von Ah U."/>
            <person name="Bar C."/>
            <person name="Ronchi F."/>
            <person name="Macpherson A.J."/>
            <person name="Ganal-Vonarburg S.C."/>
            <person name="Bruggmann R."/>
            <person name="Vergeres G."/>
        </authorList>
    </citation>
    <scope>NUCLEOTIDE SEQUENCE [LARGE SCALE GENOMIC DNA]</scope>
    <source>
        <strain evidence="2 3">FAM 1079</strain>
    </source>
</reference>
<dbReference type="Proteomes" id="UP000305100">
    <property type="component" value="Unassembled WGS sequence"/>
</dbReference>
<dbReference type="Gene3D" id="3.40.630.30">
    <property type="match status" value="1"/>
</dbReference>
<name>A0A5R9CX55_9LACO</name>
<dbReference type="OrthoDB" id="9797178at2"/>
<dbReference type="RefSeq" id="WP_056980319.1">
    <property type="nucleotide sequence ID" value="NZ_VBSX01000005.1"/>
</dbReference>
<accession>A0A5R9CX55</accession>
<comment type="caution">
    <text evidence="2">The sequence shown here is derived from an EMBL/GenBank/DDBJ whole genome shotgun (WGS) entry which is preliminary data.</text>
</comment>
<evidence type="ECO:0000313" key="2">
    <source>
        <dbReference type="EMBL" id="TLQ20392.1"/>
    </source>
</evidence>
<dbReference type="PROSITE" id="PS51186">
    <property type="entry name" value="GNAT"/>
    <property type="match status" value="1"/>
</dbReference>
<dbReference type="CDD" id="cd04301">
    <property type="entry name" value="NAT_SF"/>
    <property type="match status" value="1"/>
</dbReference>
<evidence type="ECO:0000259" key="1">
    <source>
        <dbReference type="PROSITE" id="PS51186"/>
    </source>
</evidence>
<sequence>MKANFSVETAQKDDYSAIRKVIAESYANQETNSDGDEVDMVDRLRFYDDFHENFEVVAKDHHEIIGHALMIPVTIRSVNHRHKIVSIVEVAVPEKYRHQGVGQGLIYELESRAQLAGFEAVSAVDNTDFFYELGYVAAENFNIFSTMPVDISANLIKPLADGSLFNKSGKIYYPEEFYGIRRLES</sequence>
<dbReference type="InterPro" id="IPR000182">
    <property type="entry name" value="GNAT_dom"/>
</dbReference>
<keyword evidence="2" id="KW-0808">Transferase</keyword>
<dbReference type="EMBL" id="VBSX01000005">
    <property type="protein sequence ID" value="TLQ20392.1"/>
    <property type="molecule type" value="Genomic_DNA"/>
</dbReference>
<dbReference type="AlphaFoldDB" id="A0A5R9CX55"/>
<dbReference type="Pfam" id="PF00583">
    <property type="entry name" value="Acetyltransf_1"/>
    <property type="match status" value="1"/>
</dbReference>
<proteinExistence type="predicted"/>
<organism evidence="2 3">
    <name type="scientific">Lentilactobacillus parafarraginis</name>
    <dbReference type="NCBI Taxonomy" id="390842"/>
    <lineage>
        <taxon>Bacteria</taxon>
        <taxon>Bacillati</taxon>
        <taxon>Bacillota</taxon>
        <taxon>Bacilli</taxon>
        <taxon>Lactobacillales</taxon>
        <taxon>Lactobacillaceae</taxon>
        <taxon>Lentilactobacillus</taxon>
    </lineage>
</organism>